<dbReference type="GO" id="GO:0010499">
    <property type="term" value="P:proteasomal ubiquitin-independent protein catabolic process"/>
    <property type="evidence" value="ECO:0007669"/>
    <property type="project" value="EnsemblFungi"/>
</dbReference>
<gene>
    <name evidence="3" type="primary">PSA3</name>
    <name evidence="3" type="ORF">ECANGB1_321</name>
</gene>
<dbReference type="PANTHER" id="PTHR11599">
    <property type="entry name" value="PROTEASOME SUBUNIT ALPHA/BETA"/>
    <property type="match status" value="1"/>
</dbReference>
<dbReference type="OrthoDB" id="431557at2759"/>
<dbReference type="VEuPathDB" id="MicrosporidiaDB:ECANGB1_321"/>
<comment type="similarity">
    <text evidence="2">Belongs to the peptidase T1A family.</text>
</comment>
<dbReference type="PROSITE" id="PS51475">
    <property type="entry name" value="PROTEASOME_ALPHA_2"/>
    <property type="match status" value="1"/>
</dbReference>
<dbReference type="InterPro" id="IPR029055">
    <property type="entry name" value="Ntn_hydrolases_N"/>
</dbReference>
<organism evidence="3 4">
    <name type="scientific">Enterospora canceri</name>
    <dbReference type="NCBI Taxonomy" id="1081671"/>
    <lineage>
        <taxon>Eukaryota</taxon>
        <taxon>Fungi</taxon>
        <taxon>Fungi incertae sedis</taxon>
        <taxon>Microsporidia</taxon>
        <taxon>Enterocytozoonidae</taxon>
        <taxon>Enterospora</taxon>
    </lineage>
</organism>
<comment type="caution">
    <text evidence="3">The sequence shown here is derived from an EMBL/GenBank/DDBJ whole genome shotgun (WGS) entry which is preliminary data.</text>
</comment>
<reference evidence="3 4" key="1">
    <citation type="journal article" date="2017" name="Environ. Microbiol.">
        <title>Decay of the glycolytic pathway and adaptation to intranuclear parasitism within Enterocytozoonidae microsporidia.</title>
        <authorList>
            <person name="Wiredu Boakye D."/>
            <person name="Jaroenlak P."/>
            <person name="Prachumwat A."/>
            <person name="Williams T.A."/>
            <person name="Bateman K.S."/>
            <person name="Itsathitphaisarn O."/>
            <person name="Sritunyalucksana K."/>
            <person name="Paszkiewicz K.H."/>
            <person name="Moore K.A."/>
            <person name="Stentiford G.D."/>
            <person name="Williams B.A."/>
        </authorList>
    </citation>
    <scope>NUCLEOTIDE SEQUENCE [LARGE SCALE GENOMIC DNA]</scope>
    <source>
        <strain evidence="3 4">GB1</strain>
    </source>
</reference>
<evidence type="ECO:0000313" key="4">
    <source>
        <dbReference type="Proteomes" id="UP000192639"/>
    </source>
</evidence>
<proteinExistence type="inferred from homology"/>
<dbReference type="GO" id="GO:0080129">
    <property type="term" value="P:proteasome core complex assembly"/>
    <property type="evidence" value="ECO:0007669"/>
    <property type="project" value="EnsemblFungi"/>
</dbReference>
<evidence type="ECO:0000313" key="3">
    <source>
        <dbReference type="EMBL" id="ORD94647.1"/>
    </source>
</evidence>
<keyword evidence="1 2" id="KW-0647">Proteasome</keyword>
<dbReference type="Proteomes" id="UP000192639">
    <property type="component" value="Unassembled WGS sequence"/>
</dbReference>
<name>A0A1Y1S8W3_9MICR</name>
<dbReference type="GO" id="GO:0043161">
    <property type="term" value="P:proteasome-mediated ubiquitin-dependent protein catabolic process"/>
    <property type="evidence" value="ECO:0007669"/>
    <property type="project" value="EnsemblFungi"/>
</dbReference>
<dbReference type="InterPro" id="IPR023332">
    <property type="entry name" value="Proteasome_alpha-type"/>
</dbReference>
<dbReference type="AlphaFoldDB" id="A0A1Y1S8W3"/>
<dbReference type="SUPFAM" id="SSF56235">
    <property type="entry name" value="N-terminal nucleophile aminohydrolases (Ntn hydrolases)"/>
    <property type="match status" value="1"/>
</dbReference>
<protein>
    <submittedName>
        <fullName evidence="3">PSA3</fullName>
    </submittedName>
</protein>
<dbReference type="EMBL" id="LWDP01000013">
    <property type="protein sequence ID" value="ORD94647.1"/>
    <property type="molecule type" value="Genomic_DNA"/>
</dbReference>
<dbReference type="GO" id="GO:0034515">
    <property type="term" value="C:proteasome storage granule"/>
    <property type="evidence" value="ECO:0007669"/>
    <property type="project" value="EnsemblFungi"/>
</dbReference>
<accession>A0A1Y1S8W3</accession>
<evidence type="ECO:0000256" key="2">
    <source>
        <dbReference type="PROSITE-ProRule" id="PRU00808"/>
    </source>
</evidence>
<dbReference type="InterPro" id="IPR001353">
    <property type="entry name" value="Proteasome_sua/b"/>
</dbReference>
<dbReference type="Pfam" id="PF00227">
    <property type="entry name" value="Proteasome"/>
    <property type="match status" value="1"/>
</dbReference>
<sequence>MENKVTSNTFTDEGRLLQTEYAIKNVSNAGTVMGLVCTDGVILFGLNSEKSSTKEKIYKLGDNTYCAVAGLFGDANRLVQFGRITSIDLESILGEEPKTQILCKQIGSKKQKYTHLTGTRPFGVSFLYAGYDDGEYVLYSTDPSGTVNRWNAWSIGSDEDAINKNMRNDYKEMVSMEEGVKWLLAEFIKSRECSMSMAERVELLFYSKNKKQFLSTDRITEIFKELNVIM</sequence>
<dbReference type="Gene3D" id="3.60.20.10">
    <property type="entry name" value="Glutamine Phosphoribosylpyrophosphate, subunit 1, domain 1"/>
    <property type="match status" value="1"/>
</dbReference>
<dbReference type="InterPro" id="IPR050115">
    <property type="entry name" value="Proteasome_alpha"/>
</dbReference>
<dbReference type="GO" id="GO:0019773">
    <property type="term" value="C:proteasome core complex, alpha-subunit complex"/>
    <property type="evidence" value="ECO:0007669"/>
    <property type="project" value="UniProtKB-UniRule"/>
</dbReference>
<keyword evidence="4" id="KW-1185">Reference proteome</keyword>
<evidence type="ECO:0000256" key="1">
    <source>
        <dbReference type="ARBA" id="ARBA00022942"/>
    </source>
</evidence>